<comment type="caution">
    <text evidence="1">The sequence shown here is derived from an EMBL/GenBank/DDBJ whole genome shotgun (WGS) entry which is preliminary data.</text>
</comment>
<name>A0A6L2K3S2_TANCI</name>
<dbReference type="AlphaFoldDB" id="A0A6L2K3S2"/>
<sequence>MYHCRPVALYCWTSTGLVTLDQICPSTCQLLRSTSDDSGPDMSFDMSASPEYLSGLAHASLVEVKKVELIWCPRRCVMKLLGGGISS</sequence>
<accession>A0A6L2K3S2</accession>
<gene>
    <name evidence="1" type="ORF">Tci_016036</name>
</gene>
<proteinExistence type="predicted"/>
<reference evidence="1" key="1">
    <citation type="journal article" date="2019" name="Sci. Rep.">
        <title>Draft genome of Tanacetum cinerariifolium, the natural source of mosquito coil.</title>
        <authorList>
            <person name="Yamashiro T."/>
            <person name="Shiraishi A."/>
            <person name="Satake H."/>
            <person name="Nakayama K."/>
        </authorList>
    </citation>
    <scope>NUCLEOTIDE SEQUENCE</scope>
</reference>
<evidence type="ECO:0000313" key="1">
    <source>
        <dbReference type="EMBL" id="GEU44058.1"/>
    </source>
</evidence>
<organism evidence="1">
    <name type="scientific">Tanacetum cinerariifolium</name>
    <name type="common">Dalmatian daisy</name>
    <name type="synonym">Chrysanthemum cinerariifolium</name>
    <dbReference type="NCBI Taxonomy" id="118510"/>
    <lineage>
        <taxon>Eukaryota</taxon>
        <taxon>Viridiplantae</taxon>
        <taxon>Streptophyta</taxon>
        <taxon>Embryophyta</taxon>
        <taxon>Tracheophyta</taxon>
        <taxon>Spermatophyta</taxon>
        <taxon>Magnoliopsida</taxon>
        <taxon>eudicotyledons</taxon>
        <taxon>Gunneridae</taxon>
        <taxon>Pentapetalae</taxon>
        <taxon>asterids</taxon>
        <taxon>campanulids</taxon>
        <taxon>Asterales</taxon>
        <taxon>Asteraceae</taxon>
        <taxon>Asteroideae</taxon>
        <taxon>Anthemideae</taxon>
        <taxon>Anthemidinae</taxon>
        <taxon>Tanacetum</taxon>
    </lineage>
</organism>
<protein>
    <submittedName>
        <fullName evidence="1">Uncharacterized protein</fullName>
    </submittedName>
</protein>
<dbReference type="EMBL" id="BKCJ010001793">
    <property type="protein sequence ID" value="GEU44058.1"/>
    <property type="molecule type" value="Genomic_DNA"/>
</dbReference>